<evidence type="ECO:0000313" key="3">
    <source>
        <dbReference type="EMBL" id="NOV42742.1"/>
    </source>
</evidence>
<sequence length="111" mass="11488">MWLATVLLCTIVCLLVAMSVAAVILIGSLGGREQPTDAVISDKSSSKRGGPVLTQSVEIVINRPDQGPTTSGQRTPPPPTPMTPTVPPTPTTSRAPYVPPDAPEGSKSLCI</sequence>
<protein>
    <submittedName>
        <fullName evidence="3">Putative secreted protein ovary overexpressed</fullName>
    </submittedName>
</protein>
<dbReference type="AlphaFoldDB" id="A0A6M2D9G6"/>
<dbReference type="EMBL" id="GHWJ01010005">
    <property type="protein sequence ID" value="NOV42742.1"/>
    <property type="molecule type" value="Transcribed_RNA"/>
</dbReference>
<reference evidence="3" key="1">
    <citation type="submission" date="2019-09" db="EMBL/GenBank/DDBJ databases">
        <title>Organ-specific transcriptomic study of the physiology of the cattle tick, Rhipicephalus microplus.</title>
        <authorList>
            <person name="Tirloni L."/>
            <person name="Braz G."/>
            <person name="Gandara A.C.P."/>
            <person name="Sabadin G.A."/>
            <person name="da Silva R.M."/>
            <person name="Guizzo M.G."/>
            <person name="Machado J.A."/>
            <person name="Costa E.P."/>
            <person name="Gomes H.F."/>
            <person name="Moraes J."/>
            <person name="Mota M.B.S."/>
            <person name="Mesquita R.D."/>
            <person name="Alvarenga P.H."/>
            <person name="Alves F."/>
            <person name="Seixas A."/>
            <person name="da Fonseca R.N."/>
            <person name="Fogaca A."/>
            <person name="Logullo C."/>
            <person name="Tanaka A."/>
            <person name="Daffre S."/>
            <person name="Termignoni C."/>
            <person name="Vaz I.S.Jr."/>
            <person name="Oliveira P.L."/>
            <person name="Ribeiro J.M."/>
        </authorList>
    </citation>
    <scope>NUCLEOTIDE SEQUENCE</scope>
    <source>
        <strain evidence="3">Porto Alegre</strain>
    </source>
</reference>
<feature type="region of interest" description="Disordered" evidence="1">
    <location>
        <begin position="33"/>
        <end position="111"/>
    </location>
</feature>
<feature type="signal peptide" evidence="2">
    <location>
        <begin position="1"/>
        <end position="21"/>
    </location>
</feature>
<feature type="chain" id="PRO_5026944642" evidence="2">
    <location>
        <begin position="22"/>
        <end position="111"/>
    </location>
</feature>
<feature type="compositionally biased region" description="Pro residues" evidence="1">
    <location>
        <begin position="75"/>
        <end position="90"/>
    </location>
</feature>
<name>A0A6M2D9G6_RHIMP</name>
<evidence type="ECO:0000256" key="1">
    <source>
        <dbReference type="SAM" id="MobiDB-lite"/>
    </source>
</evidence>
<keyword evidence="2" id="KW-0732">Signal</keyword>
<accession>A0A6M2D9G6</accession>
<evidence type="ECO:0000256" key="2">
    <source>
        <dbReference type="SAM" id="SignalP"/>
    </source>
</evidence>
<proteinExistence type="predicted"/>
<organism evidence="3">
    <name type="scientific">Rhipicephalus microplus</name>
    <name type="common">Cattle tick</name>
    <name type="synonym">Boophilus microplus</name>
    <dbReference type="NCBI Taxonomy" id="6941"/>
    <lineage>
        <taxon>Eukaryota</taxon>
        <taxon>Metazoa</taxon>
        <taxon>Ecdysozoa</taxon>
        <taxon>Arthropoda</taxon>
        <taxon>Chelicerata</taxon>
        <taxon>Arachnida</taxon>
        <taxon>Acari</taxon>
        <taxon>Parasitiformes</taxon>
        <taxon>Ixodida</taxon>
        <taxon>Ixodoidea</taxon>
        <taxon>Ixodidae</taxon>
        <taxon>Rhipicephalinae</taxon>
        <taxon>Rhipicephalus</taxon>
        <taxon>Boophilus</taxon>
    </lineage>
</organism>